<dbReference type="Proteomes" id="UP000480122">
    <property type="component" value="Unassembled WGS sequence"/>
</dbReference>
<proteinExistence type="predicted"/>
<feature type="transmembrane region" description="Helical" evidence="6">
    <location>
        <begin position="260"/>
        <end position="280"/>
    </location>
</feature>
<dbReference type="PANTHER" id="PTHR35007">
    <property type="entry name" value="INTEGRAL MEMBRANE PROTEIN-RELATED"/>
    <property type="match status" value="1"/>
</dbReference>
<dbReference type="EMBL" id="WODA01000025">
    <property type="protein sequence ID" value="MUN08704.1"/>
    <property type="molecule type" value="Genomic_DNA"/>
</dbReference>
<feature type="transmembrane region" description="Helical" evidence="6">
    <location>
        <begin position="49"/>
        <end position="75"/>
    </location>
</feature>
<evidence type="ECO:0000259" key="7">
    <source>
        <dbReference type="Pfam" id="PF00482"/>
    </source>
</evidence>
<feature type="transmembrane region" description="Helical" evidence="6">
    <location>
        <begin position="6"/>
        <end position="23"/>
    </location>
</feature>
<dbReference type="InterPro" id="IPR018076">
    <property type="entry name" value="T2SS_GspF_dom"/>
</dbReference>
<dbReference type="Pfam" id="PF00482">
    <property type="entry name" value="T2SSF"/>
    <property type="match status" value="1"/>
</dbReference>
<dbReference type="PANTHER" id="PTHR35007:SF3">
    <property type="entry name" value="POSSIBLE CONSERVED ALANINE RICH MEMBRANE PROTEIN"/>
    <property type="match status" value="1"/>
</dbReference>
<dbReference type="RefSeq" id="WP_166548923.1">
    <property type="nucleotide sequence ID" value="NZ_BAAAIA010000008.1"/>
</dbReference>
<dbReference type="AlphaFoldDB" id="A0A7C9HNB0"/>
<evidence type="ECO:0000256" key="6">
    <source>
        <dbReference type="SAM" id="Phobius"/>
    </source>
</evidence>
<evidence type="ECO:0000313" key="8">
    <source>
        <dbReference type="EMBL" id="MUN08704.1"/>
    </source>
</evidence>
<sequence>MSLILGATLGAGLVLVLSPWLWAARPEGVGASVGGAAERGAPAAIRDELALAGIPGVPIAVVVIVGMVMAALAAAVAQAVFGVPLLALIAALLGAGAVPLAIRSRANRRRAANRAIWPDVVDHLVSSVRAGMNLPDAIAALADLGPAATRTAFAGFDDEFRRTGDFGSALDALKARLADPVADRILETLRMAREVGGTDLTAVLRGLAAYLREDAALRAEVVARQGWIRNAARLGVAAPWLLLCVLATRPETLDSYDSPAGTVLILCGVAVTLVAYRLMLGLGRLPEERRWFS</sequence>
<keyword evidence="3 6" id="KW-0812">Transmembrane</keyword>
<name>A0A7C9HNB0_9MICO</name>
<organism evidence="8 9">
    <name type="scientific">Agromyces luteolus</name>
    <dbReference type="NCBI Taxonomy" id="88373"/>
    <lineage>
        <taxon>Bacteria</taxon>
        <taxon>Bacillati</taxon>
        <taxon>Actinomycetota</taxon>
        <taxon>Actinomycetes</taxon>
        <taxon>Micrococcales</taxon>
        <taxon>Microbacteriaceae</taxon>
        <taxon>Agromyces</taxon>
    </lineage>
</organism>
<keyword evidence="2" id="KW-1003">Cell membrane</keyword>
<feature type="transmembrane region" description="Helical" evidence="6">
    <location>
        <begin position="81"/>
        <end position="102"/>
    </location>
</feature>
<gene>
    <name evidence="8" type="ORF">GLX25_16495</name>
</gene>
<feature type="domain" description="Type II secretion system protein GspF" evidence="7">
    <location>
        <begin position="122"/>
        <end position="246"/>
    </location>
</feature>
<dbReference type="GO" id="GO:0005886">
    <property type="term" value="C:plasma membrane"/>
    <property type="evidence" value="ECO:0007669"/>
    <property type="project" value="UniProtKB-SubCell"/>
</dbReference>
<evidence type="ECO:0000256" key="1">
    <source>
        <dbReference type="ARBA" id="ARBA00004651"/>
    </source>
</evidence>
<accession>A0A7C9HNB0</accession>
<keyword evidence="4 6" id="KW-1133">Transmembrane helix</keyword>
<keyword evidence="9" id="KW-1185">Reference proteome</keyword>
<feature type="transmembrane region" description="Helical" evidence="6">
    <location>
        <begin position="231"/>
        <end position="248"/>
    </location>
</feature>
<evidence type="ECO:0000256" key="5">
    <source>
        <dbReference type="ARBA" id="ARBA00023136"/>
    </source>
</evidence>
<comment type="subcellular location">
    <subcellularLocation>
        <location evidence="1">Cell membrane</location>
        <topology evidence="1">Multi-pass membrane protein</topology>
    </subcellularLocation>
</comment>
<keyword evidence="5 6" id="KW-0472">Membrane</keyword>
<evidence type="ECO:0000256" key="3">
    <source>
        <dbReference type="ARBA" id="ARBA00022692"/>
    </source>
</evidence>
<evidence type="ECO:0000256" key="2">
    <source>
        <dbReference type="ARBA" id="ARBA00022475"/>
    </source>
</evidence>
<protein>
    <submittedName>
        <fullName evidence="8">Type II secretion system protein F</fullName>
    </submittedName>
</protein>
<evidence type="ECO:0000256" key="4">
    <source>
        <dbReference type="ARBA" id="ARBA00022989"/>
    </source>
</evidence>
<comment type="caution">
    <text evidence="8">The sequence shown here is derived from an EMBL/GenBank/DDBJ whole genome shotgun (WGS) entry which is preliminary data.</text>
</comment>
<evidence type="ECO:0000313" key="9">
    <source>
        <dbReference type="Proteomes" id="UP000480122"/>
    </source>
</evidence>
<reference evidence="8 9" key="1">
    <citation type="submission" date="2019-11" db="EMBL/GenBank/DDBJ databases">
        <title>Agromyces kandeliae sp. nov., isolated from mangrove soil.</title>
        <authorList>
            <person name="Wang R."/>
        </authorList>
    </citation>
    <scope>NUCLEOTIDE SEQUENCE [LARGE SCALE GENOMIC DNA]</scope>
    <source>
        <strain evidence="8 9">JCM 11431</strain>
    </source>
</reference>